<keyword evidence="3" id="KW-1003">Cell membrane</keyword>
<protein>
    <recommendedName>
        <fullName evidence="9">Major facilitator superfamily (MFS) profile domain-containing protein</fullName>
    </recommendedName>
</protein>
<feature type="transmembrane region" description="Helical" evidence="8">
    <location>
        <begin position="345"/>
        <end position="368"/>
    </location>
</feature>
<feature type="transmembrane region" description="Helical" evidence="8">
    <location>
        <begin position="408"/>
        <end position="429"/>
    </location>
</feature>
<dbReference type="GO" id="GO:0005886">
    <property type="term" value="C:plasma membrane"/>
    <property type="evidence" value="ECO:0007669"/>
    <property type="project" value="UniProtKB-SubCell"/>
</dbReference>
<comment type="subcellular location">
    <subcellularLocation>
        <location evidence="1">Cell membrane</location>
        <topology evidence="1">Multi-pass membrane protein</topology>
    </subcellularLocation>
</comment>
<dbReference type="Pfam" id="PF00083">
    <property type="entry name" value="Sugar_tr"/>
    <property type="match status" value="2"/>
</dbReference>
<keyword evidence="4 8" id="KW-0812">Transmembrane</keyword>
<gene>
    <name evidence="10" type="ORF">P409_09010</name>
</gene>
<feature type="transmembrane region" description="Helical" evidence="8">
    <location>
        <begin position="37"/>
        <end position="55"/>
    </location>
</feature>
<evidence type="ECO:0000259" key="9">
    <source>
        <dbReference type="PROSITE" id="PS50850"/>
    </source>
</evidence>
<evidence type="ECO:0000256" key="6">
    <source>
        <dbReference type="ARBA" id="ARBA00022989"/>
    </source>
</evidence>
<evidence type="ECO:0000313" key="10">
    <source>
        <dbReference type="EMBL" id="KGM34663.1"/>
    </source>
</evidence>
<evidence type="ECO:0000256" key="2">
    <source>
        <dbReference type="ARBA" id="ARBA00022448"/>
    </source>
</evidence>
<feature type="transmembrane region" description="Helical" evidence="8">
    <location>
        <begin position="251"/>
        <end position="275"/>
    </location>
</feature>
<dbReference type="EMBL" id="JANX01000077">
    <property type="protein sequence ID" value="KGM34663.1"/>
    <property type="molecule type" value="Genomic_DNA"/>
</dbReference>
<feature type="domain" description="Major facilitator superfamily (MFS) profile" evidence="9">
    <location>
        <begin position="25"/>
        <end position="434"/>
    </location>
</feature>
<feature type="transmembrane region" description="Helical" evidence="8">
    <location>
        <begin position="380"/>
        <end position="402"/>
    </location>
</feature>
<dbReference type="InterPro" id="IPR051084">
    <property type="entry name" value="H+-coupled_symporters"/>
</dbReference>
<proteinExistence type="predicted"/>
<feature type="transmembrane region" description="Helical" evidence="8">
    <location>
        <begin position="97"/>
        <end position="119"/>
    </location>
</feature>
<feature type="transmembrane region" description="Helical" evidence="8">
    <location>
        <begin position="316"/>
        <end position="339"/>
    </location>
</feature>
<dbReference type="PANTHER" id="PTHR43528">
    <property type="entry name" value="ALPHA-KETOGLUTARATE PERMEASE"/>
    <property type="match status" value="1"/>
</dbReference>
<dbReference type="OrthoDB" id="9783227at2"/>
<dbReference type="InterPro" id="IPR036259">
    <property type="entry name" value="MFS_trans_sf"/>
</dbReference>
<organism evidence="10 11">
    <name type="scientific">Inquilinus limosus MP06</name>
    <dbReference type="NCBI Taxonomy" id="1398085"/>
    <lineage>
        <taxon>Bacteria</taxon>
        <taxon>Pseudomonadati</taxon>
        <taxon>Pseudomonadota</taxon>
        <taxon>Alphaproteobacteria</taxon>
        <taxon>Rhodospirillales</taxon>
        <taxon>Rhodospirillaceae</taxon>
        <taxon>Inquilinus</taxon>
    </lineage>
</organism>
<dbReference type="Gene3D" id="1.20.1250.20">
    <property type="entry name" value="MFS general substrate transporter like domains"/>
    <property type="match status" value="2"/>
</dbReference>
<keyword evidence="5" id="KW-0769">Symport</keyword>
<dbReference type="Proteomes" id="UP000029995">
    <property type="component" value="Unassembled WGS sequence"/>
</dbReference>
<feature type="transmembrane region" description="Helical" evidence="8">
    <location>
        <begin position="287"/>
        <end position="307"/>
    </location>
</feature>
<evidence type="ECO:0000256" key="5">
    <source>
        <dbReference type="ARBA" id="ARBA00022847"/>
    </source>
</evidence>
<dbReference type="PANTHER" id="PTHR43528:SF1">
    <property type="entry name" value="ALPHA-KETOGLUTARATE PERMEASE"/>
    <property type="match status" value="1"/>
</dbReference>
<dbReference type="InterPro" id="IPR020846">
    <property type="entry name" value="MFS_dom"/>
</dbReference>
<dbReference type="PROSITE" id="PS50850">
    <property type="entry name" value="MFS"/>
    <property type="match status" value="1"/>
</dbReference>
<name>A0A0A0D9U8_9PROT</name>
<evidence type="ECO:0000256" key="1">
    <source>
        <dbReference type="ARBA" id="ARBA00004651"/>
    </source>
</evidence>
<keyword evidence="7 8" id="KW-0472">Membrane</keyword>
<dbReference type="AlphaFoldDB" id="A0A0A0D9U8"/>
<dbReference type="GO" id="GO:0015293">
    <property type="term" value="F:symporter activity"/>
    <property type="evidence" value="ECO:0007669"/>
    <property type="project" value="UniProtKB-KW"/>
</dbReference>
<evidence type="ECO:0000313" key="11">
    <source>
        <dbReference type="Proteomes" id="UP000029995"/>
    </source>
</evidence>
<evidence type="ECO:0000256" key="4">
    <source>
        <dbReference type="ARBA" id="ARBA00022692"/>
    </source>
</evidence>
<sequence>MSERLHAGAAGATLAGPAATGRVRTLVGGAIGHFIEWYDWSIYGILAGIFAAQIFPADDATASLIASFSAFAIGFLGRPIGAFVLSPLADKYGRRTMLSATIIMAGIGGLVIALCPTYAQIGIAAPILIVAARLLQGFSAGGEYQIAITFLNEHAGSRNRAFGASPQQLSIGLSVLAATGVASLTTSSLTPEALASWGWRVPFLLGAAMSLFGLYLRRGLAETPAFEKTGPGHGVSAVSILASIAKFPKEVFIVFVVQLNGLQYYLWMIFLPTYANLAGGLDRTSGFVGGILASIAYCIGVPVFAFVSDRIGRKPFLIGAAVAFLLFTYPLLSMLAVPALGFDTFAFVAVVGAIFVSLNNAVLGTVFAELFPTRVRASGIGIPYAVCGAIFGGTAPMVATWLQEAGGPLYISLYVMLVCVITLATHLLLTPETRGRSLD</sequence>
<comment type="caution">
    <text evidence="10">The sequence shown here is derived from an EMBL/GenBank/DDBJ whole genome shotgun (WGS) entry which is preliminary data.</text>
</comment>
<evidence type="ECO:0000256" key="7">
    <source>
        <dbReference type="ARBA" id="ARBA00023136"/>
    </source>
</evidence>
<keyword evidence="6 8" id="KW-1133">Transmembrane helix</keyword>
<keyword evidence="2" id="KW-0813">Transport</keyword>
<evidence type="ECO:0000256" key="8">
    <source>
        <dbReference type="SAM" id="Phobius"/>
    </source>
</evidence>
<feature type="transmembrane region" description="Helical" evidence="8">
    <location>
        <begin position="197"/>
        <end position="216"/>
    </location>
</feature>
<dbReference type="PROSITE" id="PS00217">
    <property type="entry name" value="SUGAR_TRANSPORT_2"/>
    <property type="match status" value="1"/>
</dbReference>
<dbReference type="PROSITE" id="PS00216">
    <property type="entry name" value="SUGAR_TRANSPORT_1"/>
    <property type="match status" value="1"/>
</dbReference>
<dbReference type="RefSeq" id="WP_034834479.1">
    <property type="nucleotide sequence ID" value="NZ_JANX01000077.1"/>
</dbReference>
<dbReference type="SUPFAM" id="SSF103473">
    <property type="entry name" value="MFS general substrate transporter"/>
    <property type="match status" value="1"/>
</dbReference>
<feature type="transmembrane region" description="Helical" evidence="8">
    <location>
        <begin position="62"/>
        <end position="85"/>
    </location>
</feature>
<accession>A0A0A0D9U8</accession>
<reference evidence="10 11" key="1">
    <citation type="submission" date="2014-01" db="EMBL/GenBank/DDBJ databases">
        <title>Genome sequence determination for a cystic fibrosis isolate, Inquilinus limosus.</title>
        <authorList>
            <person name="Pino M."/>
            <person name="Di Conza J."/>
            <person name="Gutkind G."/>
        </authorList>
    </citation>
    <scope>NUCLEOTIDE SEQUENCE [LARGE SCALE GENOMIC DNA]</scope>
    <source>
        <strain evidence="10 11">MP06</strain>
    </source>
</reference>
<dbReference type="InterPro" id="IPR005828">
    <property type="entry name" value="MFS_sugar_transport-like"/>
</dbReference>
<dbReference type="InterPro" id="IPR005829">
    <property type="entry name" value="Sugar_transporter_CS"/>
</dbReference>
<evidence type="ECO:0000256" key="3">
    <source>
        <dbReference type="ARBA" id="ARBA00022475"/>
    </source>
</evidence>